<proteinExistence type="predicted"/>
<keyword evidence="2" id="KW-1185">Reference proteome</keyword>
<protein>
    <submittedName>
        <fullName evidence="1">Uncharacterized protein</fullName>
    </submittedName>
</protein>
<organism evidence="1 2">
    <name type="scientific">Methylocapsa palsarum</name>
    <dbReference type="NCBI Taxonomy" id="1612308"/>
    <lineage>
        <taxon>Bacteria</taxon>
        <taxon>Pseudomonadati</taxon>
        <taxon>Pseudomonadota</taxon>
        <taxon>Alphaproteobacteria</taxon>
        <taxon>Hyphomicrobiales</taxon>
        <taxon>Beijerinckiaceae</taxon>
        <taxon>Methylocapsa</taxon>
    </lineage>
</organism>
<dbReference type="Proteomes" id="UP000198755">
    <property type="component" value="Unassembled WGS sequence"/>
</dbReference>
<evidence type="ECO:0000313" key="2">
    <source>
        <dbReference type="Proteomes" id="UP000198755"/>
    </source>
</evidence>
<reference evidence="1 2" key="1">
    <citation type="submission" date="2016-10" db="EMBL/GenBank/DDBJ databases">
        <authorList>
            <person name="de Groot N.N."/>
        </authorList>
    </citation>
    <scope>NUCLEOTIDE SEQUENCE [LARGE SCALE GENOMIC DNA]</scope>
    <source>
        <strain evidence="1 2">NE2</strain>
    </source>
</reference>
<sequence>MVLNRGNPARHGVAAGSELFVLGSGNGSEFSPSLIELQQRFLASRFGVRPDRARLLAGLAFNSGRRG</sequence>
<dbReference type="STRING" id="1612308.SAMN05444581_12714"/>
<evidence type="ECO:0000313" key="1">
    <source>
        <dbReference type="EMBL" id="SFK83337.1"/>
    </source>
</evidence>
<dbReference type="AlphaFoldDB" id="A0A1I4CSX1"/>
<gene>
    <name evidence="1" type="ORF">SAMN05444581_12714</name>
</gene>
<accession>A0A1I4CSX1</accession>
<name>A0A1I4CSX1_9HYPH</name>
<dbReference type="EMBL" id="FOSN01000027">
    <property type="protein sequence ID" value="SFK83337.1"/>
    <property type="molecule type" value="Genomic_DNA"/>
</dbReference>